<reference evidence="1" key="1">
    <citation type="journal article" date="2014" name="Int. J. Syst. Evol. Microbiol.">
        <title>Complete genome sequence of Corynebacterium casei LMG S-19264T (=DSM 44701T), isolated from a smear-ripened cheese.</title>
        <authorList>
            <consortium name="US DOE Joint Genome Institute (JGI-PGF)"/>
            <person name="Walter F."/>
            <person name="Albersmeier A."/>
            <person name="Kalinowski J."/>
            <person name="Ruckert C."/>
        </authorList>
    </citation>
    <scope>NUCLEOTIDE SEQUENCE</scope>
    <source>
        <strain evidence="1">CGMCC 1.12924</strain>
    </source>
</reference>
<dbReference type="EMBL" id="BMGK01000003">
    <property type="protein sequence ID" value="GGD86386.1"/>
    <property type="molecule type" value="Genomic_DNA"/>
</dbReference>
<evidence type="ECO:0000313" key="2">
    <source>
        <dbReference type="Proteomes" id="UP000652231"/>
    </source>
</evidence>
<keyword evidence="2" id="KW-1185">Reference proteome</keyword>
<organism evidence="1 2">
    <name type="scientific">Planktosalinus lacus</name>
    <dbReference type="NCBI Taxonomy" id="1526573"/>
    <lineage>
        <taxon>Bacteria</taxon>
        <taxon>Pseudomonadati</taxon>
        <taxon>Bacteroidota</taxon>
        <taxon>Flavobacteriia</taxon>
        <taxon>Flavobacteriales</taxon>
        <taxon>Flavobacteriaceae</taxon>
        <taxon>Planktosalinus</taxon>
    </lineage>
</organism>
<gene>
    <name evidence="1" type="ORF">GCM10011312_08020</name>
</gene>
<comment type="caution">
    <text evidence="1">The sequence shown here is derived from an EMBL/GenBank/DDBJ whole genome shotgun (WGS) entry which is preliminary data.</text>
</comment>
<dbReference type="Proteomes" id="UP000652231">
    <property type="component" value="Unassembled WGS sequence"/>
</dbReference>
<reference evidence="1" key="2">
    <citation type="submission" date="2020-09" db="EMBL/GenBank/DDBJ databases">
        <authorList>
            <person name="Sun Q."/>
            <person name="Zhou Y."/>
        </authorList>
    </citation>
    <scope>NUCLEOTIDE SEQUENCE</scope>
    <source>
        <strain evidence="1">CGMCC 1.12924</strain>
    </source>
</reference>
<sequence length="194" mass="23214">MHLTLDTYILNIVSITRVKNYDTFKQMTMNTIKQALERIKWRFENGKFIPNDNDCNALNFIVDWINNEKKQIVKDNVLLTKCYVLLLEHETIKFQEVNFASKQLNKKLHKVDLEQIFEEFRDYLNLLEYQTFLKKHGLKINHPAEMTDEERLIEKNILKEHQAEFMRATVTGKWTTEQIKLAIINQLTELIKLK</sequence>
<name>A0A8J2V8R6_9FLAO</name>
<protein>
    <submittedName>
        <fullName evidence="1">Uncharacterized protein</fullName>
    </submittedName>
</protein>
<proteinExistence type="predicted"/>
<accession>A0A8J2V8R6</accession>
<dbReference type="AlphaFoldDB" id="A0A8J2V8R6"/>
<evidence type="ECO:0000313" key="1">
    <source>
        <dbReference type="EMBL" id="GGD86386.1"/>
    </source>
</evidence>